<accession>A0A1F6EJA9</accession>
<evidence type="ECO:0000313" key="3">
    <source>
        <dbReference type="EMBL" id="OGG73740.1"/>
    </source>
</evidence>
<gene>
    <name evidence="3" type="ORF">A3A40_02400</name>
</gene>
<dbReference type="STRING" id="1798513.A3A40_02400"/>
<keyword evidence="2" id="KW-0472">Membrane</keyword>
<name>A0A1F6EJA9_9BACT</name>
<evidence type="ECO:0000313" key="4">
    <source>
        <dbReference type="Proteomes" id="UP000178427"/>
    </source>
</evidence>
<feature type="region of interest" description="Disordered" evidence="1">
    <location>
        <begin position="55"/>
        <end position="83"/>
    </location>
</feature>
<feature type="transmembrane region" description="Helical" evidence="2">
    <location>
        <begin position="15"/>
        <end position="32"/>
    </location>
</feature>
<organism evidence="3 4">
    <name type="scientific">Candidatus Kaiserbacteria bacterium RIFCSPLOWO2_01_FULL_54_20</name>
    <dbReference type="NCBI Taxonomy" id="1798513"/>
    <lineage>
        <taxon>Bacteria</taxon>
        <taxon>Candidatus Kaiseribacteriota</taxon>
    </lineage>
</organism>
<comment type="caution">
    <text evidence="3">The sequence shown here is derived from an EMBL/GenBank/DDBJ whole genome shotgun (WGS) entry which is preliminary data.</text>
</comment>
<protein>
    <submittedName>
        <fullName evidence="3">Uncharacterized protein</fullName>
    </submittedName>
</protein>
<keyword evidence="2" id="KW-0812">Transmembrane</keyword>
<keyword evidence="2" id="KW-1133">Transmembrane helix</keyword>
<proteinExistence type="predicted"/>
<evidence type="ECO:0000256" key="1">
    <source>
        <dbReference type="SAM" id="MobiDB-lite"/>
    </source>
</evidence>
<dbReference type="AlphaFoldDB" id="A0A1F6EJA9"/>
<evidence type="ECO:0000256" key="2">
    <source>
        <dbReference type="SAM" id="Phobius"/>
    </source>
</evidence>
<sequence length="83" mass="8839">MADDDKKSGDPMNELYLFLGFMAILVALWYFAGGPGKADLKGLFLSPPAPLGTGEAYGPTFGNDASSTPKVEPPPTLDQNNQY</sequence>
<reference evidence="3 4" key="1">
    <citation type="journal article" date="2016" name="Nat. Commun.">
        <title>Thousands of microbial genomes shed light on interconnected biogeochemical processes in an aquifer system.</title>
        <authorList>
            <person name="Anantharaman K."/>
            <person name="Brown C.T."/>
            <person name="Hug L.A."/>
            <person name="Sharon I."/>
            <person name="Castelle C.J."/>
            <person name="Probst A.J."/>
            <person name="Thomas B.C."/>
            <person name="Singh A."/>
            <person name="Wilkins M.J."/>
            <person name="Karaoz U."/>
            <person name="Brodie E.L."/>
            <person name="Williams K.H."/>
            <person name="Hubbard S.S."/>
            <person name="Banfield J.F."/>
        </authorList>
    </citation>
    <scope>NUCLEOTIDE SEQUENCE [LARGE SCALE GENOMIC DNA]</scope>
</reference>
<dbReference type="Proteomes" id="UP000178427">
    <property type="component" value="Unassembled WGS sequence"/>
</dbReference>
<dbReference type="EMBL" id="MFMA01000040">
    <property type="protein sequence ID" value="OGG73740.1"/>
    <property type="molecule type" value="Genomic_DNA"/>
</dbReference>